<dbReference type="GO" id="GO:0006083">
    <property type="term" value="P:acetate metabolic process"/>
    <property type="evidence" value="ECO:0007669"/>
    <property type="project" value="InterPro"/>
</dbReference>
<dbReference type="Proteomes" id="UP000809273">
    <property type="component" value="Unassembled WGS sequence"/>
</dbReference>
<evidence type="ECO:0000259" key="3">
    <source>
        <dbReference type="Pfam" id="PF02550"/>
    </source>
</evidence>
<dbReference type="InterPro" id="IPR037171">
    <property type="entry name" value="NagB/RpiA_transferase-like"/>
</dbReference>
<sequence length="434" mass="47747">MDWQKDYKKKLVTSDEAAAVIKSGDTVGMPGGCSQPVDVVNALCKRKDELENVTLYSGISMYPYEVFKPEYKGHINFISLFVGPLERAFLKGGNVDPISYHFSHARAISFKADCNIFMCEVSEPDERGYMSFGPVGAYNNEIMMQIADIVIIQVNKQTPFVFGNQTVTHVSNVDYIVESDHPLPEIPEIPISDVEKKIGTLIAERIPDGATIQIGIGAVSDAVGNLLVDKKDLGVHTEMMTNCMMNLAKKGVITGSKKSFHPGKMVAAFAIGNKELYDFIDRNPVCEFCPVYYANDVNNIAKNDNMISINNTMTVDLTGQCASESLGFSMFSGTGGQLDFVRGATKSKGGMSFLALPSTVETKSGTLSRVVTQFKPGTIVTTPRSDVQYIVTEYGIADMWLKSVPQRIKEMISIAHPDFRDELEKEAREVGLLY</sequence>
<dbReference type="Pfam" id="PF02550">
    <property type="entry name" value="AcetylCoA_hydro"/>
    <property type="match status" value="1"/>
</dbReference>
<name>A0A9D8PNW0_9DELT</name>
<dbReference type="Pfam" id="PF13336">
    <property type="entry name" value="AcetylCoA_hyd_C"/>
    <property type="match status" value="1"/>
</dbReference>
<dbReference type="InterPro" id="IPR026888">
    <property type="entry name" value="AcetylCoA_hyd_C"/>
</dbReference>
<dbReference type="GO" id="GO:0008775">
    <property type="term" value="F:acetate CoA-transferase activity"/>
    <property type="evidence" value="ECO:0007669"/>
    <property type="project" value="InterPro"/>
</dbReference>
<dbReference type="InterPro" id="IPR046433">
    <property type="entry name" value="ActCoA_hydro"/>
</dbReference>
<reference evidence="5" key="2">
    <citation type="submission" date="2021-01" db="EMBL/GenBank/DDBJ databases">
        <authorList>
            <person name="Hahn C.R."/>
            <person name="Youssef N.H."/>
            <person name="Elshahed M."/>
        </authorList>
    </citation>
    <scope>NUCLEOTIDE SEQUENCE</scope>
    <source>
        <strain evidence="5">Zod_Metabat.24</strain>
    </source>
</reference>
<evidence type="ECO:0000313" key="5">
    <source>
        <dbReference type="EMBL" id="MBN1572823.1"/>
    </source>
</evidence>
<dbReference type="AlphaFoldDB" id="A0A9D8PNW0"/>
<reference evidence="5" key="1">
    <citation type="journal article" date="2021" name="Environ. Microbiol.">
        <title>Genomic characterization of three novel Desulfobacterota classes expand the metabolic and phylogenetic diversity of the phylum.</title>
        <authorList>
            <person name="Murphy C.L."/>
            <person name="Biggerstaff J."/>
            <person name="Eichhorn A."/>
            <person name="Ewing E."/>
            <person name="Shahan R."/>
            <person name="Soriano D."/>
            <person name="Stewart S."/>
            <person name="VanMol K."/>
            <person name="Walker R."/>
            <person name="Walters P."/>
            <person name="Elshahed M.S."/>
            <person name="Youssef N.H."/>
        </authorList>
    </citation>
    <scope>NUCLEOTIDE SEQUENCE</scope>
    <source>
        <strain evidence="5">Zod_Metabat.24</strain>
    </source>
</reference>
<dbReference type="PANTHER" id="PTHR21432:SF20">
    <property type="entry name" value="ACETYL-COA HYDROLASE"/>
    <property type="match status" value="1"/>
</dbReference>
<dbReference type="InterPro" id="IPR003702">
    <property type="entry name" value="ActCoA_hydro_N"/>
</dbReference>
<evidence type="ECO:0000313" key="6">
    <source>
        <dbReference type="Proteomes" id="UP000809273"/>
    </source>
</evidence>
<dbReference type="InterPro" id="IPR038460">
    <property type="entry name" value="AcetylCoA_hyd_C_sf"/>
</dbReference>
<protein>
    <submittedName>
        <fullName evidence="5">4-hydroxybutyrate CoA-transferase</fullName>
    </submittedName>
</protein>
<comment type="caution">
    <text evidence="5">The sequence shown here is derived from an EMBL/GenBank/DDBJ whole genome shotgun (WGS) entry which is preliminary data.</text>
</comment>
<gene>
    <name evidence="5" type="ORF">JW984_06455</name>
</gene>
<comment type="similarity">
    <text evidence="1">Belongs to the acetyl-CoA hydrolase/transferase family.</text>
</comment>
<dbReference type="SUPFAM" id="SSF100950">
    <property type="entry name" value="NagB/RpiA/CoA transferase-like"/>
    <property type="match status" value="2"/>
</dbReference>
<proteinExistence type="inferred from homology"/>
<feature type="domain" description="Acetyl-CoA hydrolase/transferase C-terminal" evidence="4">
    <location>
        <begin position="272"/>
        <end position="427"/>
    </location>
</feature>
<dbReference type="PANTHER" id="PTHR21432">
    <property type="entry name" value="ACETYL-COA HYDROLASE-RELATED"/>
    <property type="match status" value="1"/>
</dbReference>
<feature type="domain" description="Acetyl-CoA hydrolase/transferase N-terminal" evidence="3">
    <location>
        <begin position="4"/>
        <end position="180"/>
    </location>
</feature>
<dbReference type="Gene3D" id="3.40.1080.20">
    <property type="entry name" value="Acetyl-CoA hydrolase/transferase C-terminal domain"/>
    <property type="match status" value="1"/>
</dbReference>
<evidence type="ECO:0000256" key="1">
    <source>
        <dbReference type="ARBA" id="ARBA00009632"/>
    </source>
</evidence>
<keyword evidence="2" id="KW-0808">Transferase</keyword>
<evidence type="ECO:0000259" key="4">
    <source>
        <dbReference type="Pfam" id="PF13336"/>
    </source>
</evidence>
<dbReference type="EMBL" id="JAFGIX010000030">
    <property type="protein sequence ID" value="MBN1572823.1"/>
    <property type="molecule type" value="Genomic_DNA"/>
</dbReference>
<organism evidence="5 6">
    <name type="scientific">Candidatus Zymogenus saltonus</name>
    <dbReference type="NCBI Taxonomy" id="2844893"/>
    <lineage>
        <taxon>Bacteria</taxon>
        <taxon>Deltaproteobacteria</taxon>
        <taxon>Candidatus Zymogenia</taxon>
        <taxon>Candidatus Zymogeniales</taxon>
        <taxon>Candidatus Zymogenaceae</taxon>
        <taxon>Candidatus Zymogenus</taxon>
    </lineage>
</organism>
<evidence type="ECO:0000256" key="2">
    <source>
        <dbReference type="ARBA" id="ARBA00022679"/>
    </source>
</evidence>
<dbReference type="Gene3D" id="3.30.750.70">
    <property type="entry name" value="4-hydroxybutyrate coenzyme like domains"/>
    <property type="match status" value="1"/>
</dbReference>
<accession>A0A9D8PNW0</accession>
<dbReference type="Gene3D" id="3.40.1080.10">
    <property type="entry name" value="Glutaconate Coenzyme A-transferase"/>
    <property type="match status" value="1"/>
</dbReference>